<evidence type="ECO:0000256" key="1">
    <source>
        <dbReference type="SAM" id="Coils"/>
    </source>
</evidence>
<dbReference type="EMBL" id="DS113180">
    <property type="protein sequence ID" value="EAY23163.1"/>
    <property type="molecule type" value="Genomic_DNA"/>
</dbReference>
<gene>
    <name evidence="2" type="ORF">TVAG_184000</name>
</gene>
<reference evidence="2" key="1">
    <citation type="submission" date="2006-10" db="EMBL/GenBank/DDBJ databases">
        <authorList>
            <person name="Amadeo P."/>
            <person name="Zhao Q."/>
            <person name="Wortman J."/>
            <person name="Fraser-Liggett C."/>
            <person name="Carlton J."/>
        </authorList>
    </citation>
    <scope>NUCLEOTIDE SEQUENCE</scope>
    <source>
        <strain evidence="2">G3</strain>
    </source>
</reference>
<dbReference type="Proteomes" id="UP000001542">
    <property type="component" value="Unassembled WGS sequence"/>
</dbReference>
<reference evidence="2" key="2">
    <citation type="journal article" date="2007" name="Science">
        <title>Draft genome sequence of the sexually transmitted pathogen Trichomonas vaginalis.</title>
        <authorList>
            <person name="Carlton J.M."/>
            <person name="Hirt R.P."/>
            <person name="Silva J.C."/>
            <person name="Delcher A.L."/>
            <person name="Schatz M."/>
            <person name="Zhao Q."/>
            <person name="Wortman J.R."/>
            <person name="Bidwell S.L."/>
            <person name="Alsmark U.C.M."/>
            <person name="Besteiro S."/>
            <person name="Sicheritz-Ponten T."/>
            <person name="Noel C.J."/>
            <person name="Dacks J.B."/>
            <person name="Foster P.G."/>
            <person name="Simillion C."/>
            <person name="Van de Peer Y."/>
            <person name="Miranda-Saavedra D."/>
            <person name="Barton G.J."/>
            <person name="Westrop G.D."/>
            <person name="Mueller S."/>
            <person name="Dessi D."/>
            <person name="Fiori P.L."/>
            <person name="Ren Q."/>
            <person name="Paulsen I."/>
            <person name="Zhang H."/>
            <person name="Bastida-Corcuera F.D."/>
            <person name="Simoes-Barbosa A."/>
            <person name="Brown M.T."/>
            <person name="Hayes R.D."/>
            <person name="Mukherjee M."/>
            <person name="Okumura C.Y."/>
            <person name="Schneider R."/>
            <person name="Smith A.J."/>
            <person name="Vanacova S."/>
            <person name="Villalvazo M."/>
            <person name="Haas B.J."/>
            <person name="Pertea M."/>
            <person name="Feldblyum T.V."/>
            <person name="Utterback T.R."/>
            <person name="Shu C.L."/>
            <person name="Osoegawa K."/>
            <person name="de Jong P.J."/>
            <person name="Hrdy I."/>
            <person name="Horvathova L."/>
            <person name="Zubacova Z."/>
            <person name="Dolezal P."/>
            <person name="Malik S.B."/>
            <person name="Logsdon J.M. Jr."/>
            <person name="Henze K."/>
            <person name="Gupta A."/>
            <person name="Wang C.C."/>
            <person name="Dunne R.L."/>
            <person name="Upcroft J.A."/>
            <person name="Upcroft P."/>
            <person name="White O."/>
            <person name="Salzberg S.L."/>
            <person name="Tang P."/>
            <person name="Chiu C.-H."/>
            <person name="Lee Y.-S."/>
            <person name="Embley T.M."/>
            <person name="Coombs G.H."/>
            <person name="Mottram J.C."/>
            <person name="Tachezy J."/>
            <person name="Fraser-Liggett C.M."/>
            <person name="Johnson P.J."/>
        </authorList>
    </citation>
    <scope>NUCLEOTIDE SEQUENCE [LARGE SCALE GENOMIC DNA]</scope>
    <source>
        <strain evidence="2">G3</strain>
    </source>
</reference>
<keyword evidence="3" id="KW-1185">Reference proteome</keyword>
<feature type="coiled-coil region" evidence="1">
    <location>
        <begin position="183"/>
        <end position="273"/>
    </location>
</feature>
<dbReference type="VEuPathDB" id="TrichDB:TVAG_184000"/>
<accession>A2D9D7</accession>
<evidence type="ECO:0000313" key="2">
    <source>
        <dbReference type="EMBL" id="EAY23163.1"/>
    </source>
</evidence>
<name>A2D9D7_TRIV3</name>
<dbReference type="AlphaFoldDB" id="A2D9D7"/>
<dbReference type="InParanoid" id="A2D9D7"/>
<keyword evidence="1" id="KW-0175">Coiled coil</keyword>
<protein>
    <submittedName>
        <fullName evidence="2">Uncharacterized protein</fullName>
    </submittedName>
</protein>
<proteinExistence type="predicted"/>
<dbReference type="VEuPathDB" id="TrichDB:TVAGG3_0479480"/>
<feature type="coiled-coil region" evidence="1">
    <location>
        <begin position="667"/>
        <end position="729"/>
    </location>
</feature>
<dbReference type="KEGG" id="tva:5468722"/>
<organism evidence="2 3">
    <name type="scientific">Trichomonas vaginalis (strain ATCC PRA-98 / G3)</name>
    <dbReference type="NCBI Taxonomy" id="412133"/>
    <lineage>
        <taxon>Eukaryota</taxon>
        <taxon>Metamonada</taxon>
        <taxon>Parabasalia</taxon>
        <taxon>Trichomonadida</taxon>
        <taxon>Trichomonadidae</taxon>
        <taxon>Trichomonas</taxon>
    </lineage>
</organism>
<dbReference type="SMR" id="A2D9D7"/>
<sequence>MKGVKLEELGQSILEQVITSGGDDVDRNFSNPFYAHIVSLNKSLQKVNGKSPSNWTESLISEIEGRAQIVIDDLEQMKLAPSNNIGPNKLFIEAYKILAYTLSLVSDYKDRKIEAIEKEAHDQTEDLKIQLDTREKIAQQEKSAINGRITELVSQNFQIVQQNEALKAKISELQAYTIKEDEYKAVLSEKQALMQEIQKMNLEIEALKNENRNLAAANDQLTIENRDYKETNLGLTSSEMNTTKECQRLLKLTNEQQSVIKEMENHIVQLEAKANNNDAFNAIAIAQDMANKDLKNLTEQRKSLITLITKMENYITKIDEIGVSKPIEITKSPKDDGFHLASDVSITGLPESVRIAYKTSIEEAFVALVREFKAQSAQVKLLAGLSEKVCTTIGNSQIFVNQFANYQKAESFKLPARIRNEITRILSLPENQLENSISDFIVNVSKEAGIAVQAISKLLLLSYKRLLQGANNALDLRKENDLLQEQMKHQISLLEQEKASNAELREVINTYSRKFESPIKITEEPQFKDQDLIKLAKKCDEQKQIIKKLKETIKSSPSKEEKSPINDKLQTELVEAKRTIEEQKLTILNLQQREVIKSDHDNKNFEEAIANVKQKYESKLQKLAKVHEKVVEEMNQIKKNSLQGLQSELDLERQQRSSEKLRNDTCLEDYKRRLEQALQTDAALKLALERCTKELNETRLSLSEIRAIQKTTEARAIAAQQKLKQYESKL</sequence>
<feature type="coiled-coil region" evidence="1">
    <location>
        <begin position="494"/>
        <end position="640"/>
    </location>
</feature>
<dbReference type="RefSeq" id="XP_001584149.1">
    <property type="nucleotide sequence ID" value="XM_001584099.1"/>
</dbReference>
<evidence type="ECO:0000313" key="3">
    <source>
        <dbReference type="Proteomes" id="UP000001542"/>
    </source>
</evidence>